<dbReference type="AlphaFoldDB" id="A0A538UDX5"/>
<name>A0A538UDX5_UNCEI</name>
<dbReference type="GO" id="GO:0009055">
    <property type="term" value="F:electron transfer activity"/>
    <property type="evidence" value="ECO:0007669"/>
    <property type="project" value="InterPro"/>
</dbReference>
<dbReference type="GO" id="GO:0020037">
    <property type="term" value="F:heme binding"/>
    <property type="evidence" value="ECO:0007669"/>
    <property type="project" value="InterPro"/>
</dbReference>
<comment type="caution">
    <text evidence="1">The sequence shown here is derived from an EMBL/GenBank/DDBJ whole genome shotgun (WGS) entry which is preliminary data.</text>
</comment>
<evidence type="ECO:0000313" key="1">
    <source>
        <dbReference type="EMBL" id="TMQ73929.1"/>
    </source>
</evidence>
<evidence type="ECO:0008006" key="3">
    <source>
        <dbReference type="Google" id="ProtNLM"/>
    </source>
</evidence>
<sequence>MSARSEARVVSGLRRVLAAALVLAALVAATVALGAKAAAPPKRVAPAATYPAGPGQAIAERACLFCHSPMLATQQAKDSTGWEKTLGQMEKWGAPVNGAEHDTLRQYLLARFGPRVPPAAAAPGTPAK</sequence>
<reference evidence="1 2" key="1">
    <citation type="journal article" date="2019" name="Nat. Microbiol.">
        <title>Mediterranean grassland soil C-N compound turnover is dependent on rainfall and depth, and is mediated by genomically divergent microorganisms.</title>
        <authorList>
            <person name="Diamond S."/>
            <person name="Andeer P.F."/>
            <person name="Li Z."/>
            <person name="Crits-Christoph A."/>
            <person name="Burstein D."/>
            <person name="Anantharaman K."/>
            <person name="Lane K.R."/>
            <person name="Thomas B.C."/>
            <person name="Pan C."/>
            <person name="Northen T.R."/>
            <person name="Banfield J.F."/>
        </authorList>
    </citation>
    <scope>NUCLEOTIDE SEQUENCE [LARGE SCALE GENOMIC DNA]</scope>
    <source>
        <strain evidence="1">WS_11</strain>
    </source>
</reference>
<dbReference type="InterPro" id="IPR036909">
    <property type="entry name" value="Cyt_c-like_dom_sf"/>
</dbReference>
<evidence type="ECO:0000313" key="2">
    <source>
        <dbReference type="Proteomes" id="UP000319771"/>
    </source>
</evidence>
<proteinExistence type="predicted"/>
<gene>
    <name evidence="1" type="ORF">E6K81_02145</name>
</gene>
<dbReference type="SUPFAM" id="SSF46626">
    <property type="entry name" value="Cytochrome c"/>
    <property type="match status" value="1"/>
</dbReference>
<accession>A0A538UDX5</accession>
<dbReference type="Proteomes" id="UP000319771">
    <property type="component" value="Unassembled WGS sequence"/>
</dbReference>
<dbReference type="EMBL" id="VBPB01000030">
    <property type="protein sequence ID" value="TMQ73929.1"/>
    <property type="molecule type" value="Genomic_DNA"/>
</dbReference>
<organism evidence="1 2">
    <name type="scientific">Eiseniibacteriota bacterium</name>
    <dbReference type="NCBI Taxonomy" id="2212470"/>
    <lineage>
        <taxon>Bacteria</taxon>
        <taxon>Candidatus Eiseniibacteriota</taxon>
    </lineage>
</organism>
<dbReference type="Gene3D" id="1.10.760.10">
    <property type="entry name" value="Cytochrome c-like domain"/>
    <property type="match status" value="1"/>
</dbReference>
<protein>
    <recommendedName>
        <fullName evidence="3">Cytochrome c</fullName>
    </recommendedName>
</protein>